<dbReference type="PROSITE" id="PS51257">
    <property type="entry name" value="PROKAR_LIPOPROTEIN"/>
    <property type="match status" value="1"/>
</dbReference>
<gene>
    <name evidence="2" type="ORF">WCD74_22575</name>
</gene>
<keyword evidence="1" id="KW-0732">Signal</keyword>
<feature type="signal peptide" evidence="1">
    <location>
        <begin position="1"/>
        <end position="19"/>
    </location>
</feature>
<evidence type="ECO:0000313" key="3">
    <source>
        <dbReference type="Proteomes" id="UP001385809"/>
    </source>
</evidence>
<evidence type="ECO:0008006" key="4">
    <source>
        <dbReference type="Google" id="ProtNLM"/>
    </source>
</evidence>
<dbReference type="Gene3D" id="3.20.20.80">
    <property type="entry name" value="Glycosidases"/>
    <property type="match status" value="1"/>
</dbReference>
<proteinExistence type="predicted"/>
<dbReference type="InterPro" id="IPR017853">
    <property type="entry name" value="GH"/>
</dbReference>
<accession>A0ABU8MUE5</accession>
<evidence type="ECO:0000313" key="2">
    <source>
        <dbReference type="EMBL" id="MEJ2870568.1"/>
    </source>
</evidence>
<sequence length="403" mass="41747">MRWLLAGLLAGCMLVGCGAAVVGTPAVAGAPVPATLLSVVERSPAEAAAGVRGAMVELSWARIEPAPGRVDTAALRAFAADVAALRRDGRTVSLGLGLHETPEWVLALPDARLVDESGTDSPYASLVFDQRLRELAEDYLAQVARVVDLGSFATVRLGAGGLGEVLYPDGGGWWAFDRNAQNGPDLPPSMPRNPAPGWVPGSGGLSEDGVRAWADWYVGALVDVVRWQMATLSRLGFGGSFEVLTPGVGVVPSAYASAVDRGLPRGQLGTGAAWATVYAGLGRDRRVVASVTSVADGSGDNDTCTPDDAGVALSDPTVSSWSATRWITRVAAANGLAVTGENPGFGSSPELDAAYRDESDDGMAAVAWRQARSCGLRTLSWAHGRQLWDGTLPLAAFAGRARG</sequence>
<dbReference type="RefSeq" id="WP_337697139.1">
    <property type="nucleotide sequence ID" value="NZ_JBBEGN010000014.1"/>
</dbReference>
<reference evidence="2 3" key="1">
    <citation type="submission" date="2024-03" db="EMBL/GenBank/DDBJ databases">
        <title>Actinomycetospora sp. OC33-EN08, a novel actinomycete isolated from wild orchid (Aerides multiflora).</title>
        <authorList>
            <person name="Suriyachadkun C."/>
        </authorList>
    </citation>
    <scope>NUCLEOTIDE SEQUENCE [LARGE SCALE GENOMIC DNA]</scope>
    <source>
        <strain evidence="2 3">OC33-EN08</strain>
    </source>
</reference>
<keyword evidence="3" id="KW-1185">Reference proteome</keyword>
<comment type="caution">
    <text evidence="2">The sequence shown here is derived from an EMBL/GenBank/DDBJ whole genome shotgun (WGS) entry which is preliminary data.</text>
</comment>
<dbReference type="EMBL" id="JBBEGN010000014">
    <property type="protein sequence ID" value="MEJ2870568.1"/>
    <property type="molecule type" value="Genomic_DNA"/>
</dbReference>
<dbReference type="SUPFAM" id="SSF51445">
    <property type="entry name" value="(Trans)glycosidases"/>
    <property type="match status" value="1"/>
</dbReference>
<organism evidence="2 3">
    <name type="scientific">Actinomycetospora aurantiaca</name>
    <dbReference type="NCBI Taxonomy" id="3129233"/>
    <lineage>
        <taxon>Bacteria</taxon>
        <taxon>Bacillati</taxon>
        <taxon>Actinomycetota</taxon>
        <taxon>Actinomycetes</taxon>
        <taxon>Pseudonocardiales</taxon>
        <taxon>Pseudonocardiaceae</taxon>
        <taxon>Actinomycetospora</taxon>
    </lineage>
</organism>
<evidence type="ECO:0000256" key="1">
    <source>
        <dbReference type="SAM" id="SignalP"/>
    </source>
</evidence>
<name>A0ABU8MUE5_9PSEU</name>
<protein>
    <recommendedName>
        <fullName evidence="4">Glycoside hydrolase family 42 N-terminal domain-containing protein</fullName>
    </recommendedName>
</protein>
<feature type="chain" id="PRO_5045923143" description="Glycoside hydrolase family 42 N-terminal domain-containing protein" evidence="1">
    <location>
        <begin position="20"/>
        <end position="403"/>
    </location>
</feature>
<dbReference type="Proteomes" id="UP001385809">
    <property type="component" value="Unassembled WGS sequence"/>
</dbReference>